<feature type="domain" description="Anoctamin transmembrane" evidence="9">
    <location>
        <begin position="253"/>
        <end position="671"/>
    </location>
</feature>
<dbReference type="EMBL" id="JH767195">
    <property type="protein sequence ID" value="EQC28361.1"/>
    <property type="molecule type" value="Genomic_DNA"/>
</dbReference>
<feature type="compositionally biased region" description="Low complexity" evidence="7">
    <location>
        <begin position="1"/>
        <end position="16"/>
    </location>
</feature>
<dbReference type="GO" id="GO:0046983">
    <property type="term" value="F:protein dimerization activity"/>
    <property type="evidence" value="ECO:0007669"/>
    <property type="project" value="InterPro"/>
</dbReference>
<evidence type="ECO:0000256" key="3">
    <source>
        <dbReference type="ARBA" id="ARBA00022692"/>
    </source>
</evidence>
<dbReference type="RefSeq" id="XP_008618231.1">
    <property type="nucleotide sequence ID" value="XM_008620009.1"/>
</dbReference>
<evidence type="ECO:0000313" key="11">
    <source>
        <dbReference type="EMBL" id="EQC28361.1"/>
    </source>
</evidence>
<feature type="transmembrane region" description="Helical" evidence="8">
    <location>
        <begin position="444"/>
        <end position="465"/>
    </location>
</feature>
<keyword evidence="2" id="KW-1003">Cell membrane</keyword>
<evidence type="ECO:0000259" key="9">
    <source>
        <dbReference type="Pfam" id="PF04547"/>
    </source>
</evidence>
<evidence type="ECO:0000256" key="8">
    <source>
        <dbReference type="SAM" id="Phobius"/>
    </source>
</evidence>
<feature type="transmembrane region" description="Helical" evidence="8">
    <location>
        <begin position="1298"/>
        <end position="1323"/>
    </location>
</feature>
<feature type="transmembrane region" description="Helical" evidence="8">
    <location>
        <begin position="404"/>
        <end position="424"/>
    </location>
</feature>
<evidence type="ECO:0000313" key="12">
    <source>
        <dbReference type="Proteomes" id="UP000030762"/>
    </source>
</evidence>
<dbReference type="GeneID" id="19954635"/>
<feature type="transmembrane region" description="Helical" evidence="8">
    <location>
        <begin position="637"/>
        <end position="660"/>
    </location>
</feature>
<keyword evidence="12" id="KW-1185">Reference proteome</keyword>
<dbReference type="InParanoid" id="T0Q1E0"/>
<evidence type="ECO:0000256" key="1">
    <source>
        <dbReference type="ARBA" id="ARBA00004651"/>
    </source>
</evidence>
<evidence type="ECO:0000256" key="6">
    <source>
        <dbReference type="ARBA" id="ARBA00023180"/>
    </source>
</evidence>
<evidence type="ECO:0000256" key="7">
    <source>
        <dbReference type="SAM" id="MobiDB-lite"/>
    </source>
</evidence>
<dbReference type="OMA" id="VILELQW"/>
<evidence type="ECO:0000256" key="4">
    <source>
        <dbReference type="ARBA" id="ARBA00022989"/>
    </source>
</evidence>
<gene>
    <name evidence="11" type="ORF">SDRG_13908</name>
</gene>
<reference evidence="11 12" key="1">
    <citation type="submission" date="2012-04" db="EMBL/GenBank/DDBJ databases">
        <title>The Genome Sequence of Saprolegnia declina VS20.</title>
        <authorList>
            <consortium name="The Broad Institute Genome Sequencing Platform"/>
            <person name="Russ C."/>
            <person name="Nusbaum C."/>
            <person name="Tyler B."/>
            <person name="van West P."/>
            <person name="Dieguez-Uribeondo J."/>
            <person name="de Bruijn I."/>
            <person name="Tripathy S."/>
            <person name="Jiang R."/>
            <person name="Young S.K."/>
            <person name="Zeng Q."/>
            <person name="Gargeya S."/>
            <person name="Fitzgerald M."/>
            <person name="Haas B."/>
            <person name="Abouelleil A."/>
            <person name="Alvarado L."/>
            <person name="Arachchi H.M."/>
            <person name="Berlin A."/>
            <person name="Chapman S.B."/>
            <person name="Goldberg J."/>
            <person name="Griggs A."/>
            <person name="Gujja S."/>
            <person name="Hansen M."/>
            <person name="Howarth C."/>
            <person name="Imamovic A."/>
            <person name="Larimer J."/>
            <person name="McCowen C."/>
            <person name="Montmayeur A."/>
            <person name="Murphy C."/>
            <person name="Neiman D."/>
            <person name="Pearson M."/>
            <person name="Priest M."/>
            <person name="Roberts A."/>
            <person name="Saif S."/>
            <person name="Shea T."/>
            <person name="Sisk P."/>
            <person name="Sykes S."/>
            <person name="Wortman J."/>
            <person name="Nusbaum C."/>
            <person name="Birren B."/>
        </authorList>
    </citation>
    <scope>NUCLEOTIDE SEQUENCE [LARGE SCALE GENOMIC DNA]</scope>
    <source>
        <strain evidence="11 12">VS20</strain>
    </source>
</reference>
<feature type="transmembrane region" description="Helical" evidence="8">
    <location>
        <begin position="303"/>
        <end position="324"/>
    </location>
</feature>
<feature type="region of interest" description="Disordered" evidence="7">
    <location>
        <begin position="1"/>
        <end position="46"/>
    </location>
</feature>
<feature type="transmembrane region" description="Helical" evidence="8">
    <location>
        <begin position="271"/>
        <end position="291"/>
    </location>
</feature>
<sequence length="1649" mass="185008">MEARKSPTSASTSSSSTREEREPLVPPEPSEEPTPPSSYGSHEALPVTCDDEDYDYVMAFPHEPPAIGSLTKQDILHRLHQAGLSYEEVPSTSAIFCKLRADTERLQKEAARVHLPLLLDATELAQVATSGLASHHIEPFAVENPPLTFLDHFKRPRYPPYDCIYMPYAKHEPPSIYAPHDGEFFSVIHRMQLMESILTNVHGGGAGLDLENLLTQGVILACYPLHNRPQKASLQRSLLSWCRRPWKQPLVQIRDYYGPKIALYFAYSGHYATWLLGPALLGLAITLWQLYPVSIPAPYADWTVLHYVLPIYGVLMLGWGSFFLKHWSRRNAVLAMEWGMSDFDRVRKTVLLPQIPTKLYQRLLRYSLSWGAVLLLVVGAAVVGGTIVDLYATSSSSWIQGNTTLLALLIVAQIAAFGHVYNLLSVRLNDYENHSTEATYELAFLLKSVVVGLVNAFAAILYAAFLAPVPIADLPWLIYRVYGLLILLHHGMSLYNARMLAVQAKAGDAASSFASSPEMEKQFAMAAYGAYESARDHLTLVLHFAFATLLAVVTPFVPVLALLHQFLEMRLNSSKLLFFSRRPRPREAATLGPWLVVLHVVLTIALCTNAALLVQINRADGPRLVNSTASGDNDASSLTWSLIAAFVCFRLLITVAYQNVPSRVRLQRERQAYYVAKLYYKAFGWPAHMEKSKSSTSHRFDYALVFPNPEGPSCRDPLAMNAVLAQLDAAGLQYKVYPSDEKQSTYMASHVFCEVRATEGQLAAEAARIRLPMLLDEMVLKDKAHEGVFDSLHGRLVDMVDRLRSEAQRVHLVLLLQNMLTQPAFLGDLEHDSMHGTTSMMAEKLESFLAALDHRDVRADQRLTLEALLHEFKERLDVDIDGEQFRDDDNALESCLYRMESWLGGAAPVLRSVRHLDAPVEPSATISQERIMRHMVHELEWLRAQAPLNELYQQQHAWKFNLGHCVWFMEQLLLHCDVSPLQLVARNADSPLKWFHMHDYVAEFDSDKLFPNVTVLLDECQWLLAIPASTPYKAYQEFRARHPSSLVLPLVDALERFIIATPDVDIVPFYLGTPDPRYNLLAKRFKYRPYQYLHMPYTPLRLSKWQDIYAPTNSHSAFFPQQRAVLLDSLLSQHIQLDDLLASHVLVAAYPLHDEPELRRLETTWRGWSIAQPLEAIKNYFGPAVGMYFGYLGHATKWLAVAAVGGIALVLAEAFDASPLVDAVGLPVFGVAMVVWATLYIKHWTRAKVILELQWGLTTDDGVSKPQVPLVRAAYAGDFIRNPVTGQKMKYFRKNARLARLALSWMALLAVIVVNAGGVYGLFYAGENALLLQPTLSVPFLQGLWLLLMDAVFGPICAALTTYENHRTDLSHEDAYVLKAAIFMILNCFGSLGALFALVPDPLLLPTLRTALYVLYGVQIVYRVASSVLAFALPSAPSRSTEAQFSQGELDGTLLVHAHLQRVLHFGYVLLFVVACPLAPLLGFGHHFVEMRLQALTLTGYVRRPRPRPIARQWYLVMLQWVLTLAIGANAYLVVYTSHILDTHDQLNVLQSMDGFCGLLIVLLLLRSAVNVLFSDLPLRVTSQLERQSFVVERILLDQPMYLADPAPKNAGSTSMLLLRRGSSMSSERVSDVHDEDHVSDDEEEEGFV</sequence>
<feature type="region of interest" description="Disordered" evidence="7">
    <location>
        <begin position="1625"/>
        <end position="1649"/>
    </location>
</feature>
<keyword evidence="6" id="KW-0325">Glycoprotein</keyword>
<dbReference type="OrthoDB" id="296386at2759"/>
<organism evidence="11 12">
    <name type="scientific">Saprolegnia diclina (strain VS20)</name>
    <dbReference type="NCBI Taxonomy" id="1156394"/>
    <lineage>
        <taxon>Eukaryota</taxon>
        <taxon>Sar</taxon>
        <taxon>Stramenopiles</taxon>
        <taxon>Oomycota</taxon>
        <taxon>Saprolegniomycetes</taxon>
        <taxon>Saprolegniales</taxon>
        <taxon>Saprolegniaceae</taxon>
        <taxon>Saprolegnia</taxon>
    </lineage>
</organism>
<dbReference type="InterPro" id="IPR049452">
    <property type="entry name" value="Anoctamin_TM"/>
</dbReference>
<dbReference type="GO" id="GO:0005886">
    <property type="term" value="C:plasma membrane"/>
    <property type="evidence" value="ECO:0007669"/>
    <property type="project" value="UniProtKB-SubCell"/>
</dbReference>
<feature type="domain" description="Anoctamin dimerisation" evidence="10">
    <location>
        <begin position="68"/>
        <end position="233"/>
    </location>
</feature>
<keyword evidence="3 8" id="KW-0812">Transmembrane</keyword>
<name>T0Q1E0_SAPDV</name>
<dbReference type="InterPro" id="IPR007632">
    <property type="entry name" value="Anoctamin"/>
</dbReference>
<keyword evidence="4 8" id="KW-1133">Transmembrane helix</keyword>
<feature type="transmembrane region" description="Helical" evidence="8">
    <location>
        <begin position="588"/>
        <end position="617"/>
    </location>
</feature>
<feature type="transmembrane region" description="Helical" evidence="8">
    <location>
        <begin position="540"/>
        <end position="567"/>
    </location>
</feature>
<feature type="domain" description="Anoctamin transmembrane" evidence="9">
    <location>
        <begin position="1177"/>
        <end position="1588"/>
    </location>
</feature>
<feature type="transmembrane region" description="Helical" evidence="8">
    <location>
        <begin position="368"/>
        <end position="392"/>
    </location>
</feature>
<feature type="transmembrane region" description="Helical" evidence="8">
    <location>
        <begin position="477"/>
        <end position="495"/>
    </location>
</feature>
<feature type="transmembrane region" description="Helical" evidence="8">
    <location>
        <begin position="1556"/>
        <end position="1574"/>
    </location>
</feature>
<feature type="transmembrane region" description="Helical" evidence="8">
    <location>
        <begin position="1375"/>
        <end position="1399"/>
    </location>
</feature>
<proteinExistence type="predicted"/>
<comment type="subcellular location">
    <subcellularLocation>
        <location evidence="1">Cell membrane</location>
        <topology evidence="1">Multi-pass membrane protein</topology>
    </subcellularLocation>
</comment>
<evidence type="ECO:0000259" key="10">
    <source>
        <dbReference type="Pfam" id="PF16178"/>
    </source>
</evidence>
<dbReference type="GO" id="GO:0005254">
    <property type="term" value="F:chloride channel activity"/>
    <property type="evidence" value="ECO:0007669"/>
    <property type="project" value="TreeGrafter"/>
</dbReference>
<feature type="transmembrane region" description="Helical" evidence="8">
    <location>
        <begin position="1514"/>
        <end position="1535"/>
    </location>
</feature>
<feature type="transmembrane region" description="Helical" evidence="8">
    <location>
        <begin position="1343"/>
        <end position="1363"/>
    </location>
</feature>
<dbReference type="eggNOG" id="KOG2513">
    <property type="taxonomic scope" value="Eukaryota"/>
</dbReference>
<dbReference type="eggNOG" id="KOG2514">
    <property type="taxonomic scope" value="Eukaryota"/>
</dbReference>
<keyword evidence="5 8" id="KW-0472">Membrane</keyword>
<dbReference type="Pfam" id="PF16178">
    <property type="entry name" value="Anoct_dimer"/>
    <property type="match status" value="1"/>
</dbReference>
<dbReference type="PANTHER" id="PTHR12308">
    <property type="entry name" value="ANOCTAMIN"/>
    <property type="match status" value="1"/>
</dbReference>
<evidence type="ECO:0000256" key="5">
    <source>
        <dbReference type="ARBA" id="ARBA00023136"/>
    </source>
</evidence>
<protein>
    <recommendedName>
        <fullName evidence="13">Anoctamin dimerisation domain-containing protein</fullName>
    </recommendedName>
</protein>
<evidence type="ECO:0008006" key="13">
    <source>
        <dbReference type="Google" id="ProtNLM"/>
    </source>
</evidence>
<feature type="compositionally biased region" description="Pro residues" evidence="7">
    <location>
        <begin position="24"/>
        <end position="36"/>
    </location>
</feature>
<dbReference type="VEuPathDB" id="FungiDB:SDRG_13908"/>
<evidence type="ECO:0000256" key="2">
    <source>
        <dbReference type="ARBA" id="ARBA00022475"/>
    </source>
</evidence>
<feature type="transmembrane region" description="Helical" evidence="8">
    <location>
        <begin position="1224"/>
        <end position="1241"/>
    </location>
</feature>
<dbReference type="Pfam" id="PF04547">
    <property type="entry name" value="Anoctamin"/>
    <property type="match status" value="2"/>
</dbReference>
<accession>T0Q1E0</accession>
<dbReference type="PANTHER" id="PTHR12308:SF73">
    <property type="entry name" value="ANOCTAMIN"/>
    <property type="match status" value="1"/>
</dbReference>
<feature type="transmembrane region" description="Helical" evidence="8">
    <location>
        <begin position="1466"/>
        <end position="1489"/>
    </location>
</feature>
<feature type="compositionally biased region" description="Acidic residues" evidence="7">
    <location>
        <begin position="1638"/>
        <end position="1649"/>
    </location>
</feature>
<dbReference type="InterPro" id="IPR032394">
    <property type="entry name" value="Anoct_dimer"/>
</dbReference>
<dbReference type="Proteomes" id="UP000030762">
    <property type="component" value="Unassembled WGS sequence"/>
</dbReference>